<evidence type="ECO:0000313" key="2">
    <source>
        <dbReference type="Proteomes" id="UP000827872"/>
    </source>
</evidence>
<organism evidence="1 2">
    <name type="scientific">Sphaerodactylus townsendi</name>
    <dbReference type="NCBI Taxonomy" id="933632"/>
    <lineage>
        <taxon>Eukaryota</taxon>
        <taxon>Metazoa</taxon>
        <taxon>Chordata</taxon>
        <taxon>Craniata</taxon>
        <taxon>Vertebrata</taxon>
        <taxon>Euteleostomi</taxon>
        <taxon>Lepidosauria</taxon>
        <taxon>Squamata</taxon>
        <taxon>Bifurcata</taxon>
        <taxon>Gekkota</taxon>
        <taxon>Sphaerodactylidae</taxon>
        <taxon>Sphaerodactylus</taxon>
    </lineage>
</organism>
<name>A0ACB8FAA2_9SAUR</name>
<proteinExistence type="predicted"/>
<dbReference type="Proteomes" id="UP000827872">
    <property type="component" value="Linkage Group LG08"/>
</dbReference>
<accession>A0ACB8FAA2</accession>
<dbReference type="EMBL" id="CM037621">
    <property type="protein sequence ID" value="KAH8001764.1"/>
    <property type="molecule type" value="Genomic_DNA"/>
</dbReference>
<evidence type="ECO:0000313" key="1">
    <source>
        <dbReference type="EMBL" id="KAH8001764.1"/>
    </source>
</evidence>
<keyword evidence="2" id="KW-1185">Reference proteome</keyword>
<reference evidence="1" key="1">
    <citation type="submission" date="2021-08" db="EMBL/GenBank/DDBJ databases">
        <title>The first chromosome-level gecko genome reveals the dynamic sex chromosomes of Neotropical dwarf geckos (Sphaerodactylidae: Sphaerodactylus).</title>
        <authorList>
            <person name="Pinto B.J."/>
            <person name="Keating S.E."/>
            <person name="Gamble T."/>
        </authorList>
    </citation>
    <scope>NUCLEOTIDE SEQUENCE</scope>
    <source>
        <strain evidence="1">TG3544</strain>
    </source>
</reference>
<sequence length="185" mass="19976">MVPSAAGLFRIGGAASVVPPPVLLSAPPHPHPPPPPPPAPLLQGVSGWQVPCDPFLPLMAPEHHSAVHQLPFLNGQWMFGTHSPVIGFSPSSNLEFVPLFPQVYTATGPPHSRKSWIEKRLPNCKIYLNNAFTLDSAWIHPEEVRIYQGHEKPLVMTNQVVALSRPAAAPRPLPAMVLAPQPIPG</sequence>
<gene>
    <name evidence="1" type="primary">TCERG1L</name>
    <name evidence="1" type="ORF">K3G42_015576</name>
</gene>
<comment type="caution">
    <text evidence="1">The sequence shown here is derived from an EMBL/GenBank/DDBJ whole genome shotgun (WGS) entry which is preliminary data.</text>
</comment>
<protein>
    <submittedName>
        <fullName evidence="1">Transcription elongation regulator 1-like protein</fullName>
    </submittedName>
</protein>